<organism evidence="1 2">
    <name type="scientific">Paracidovorax citrulli</name>
    <name type="common">Acidovorax citrulli</name>
    <dbReference type="NCBI Taxonomy" id="80869"/>
    <lineage>
        <taxon>Bacteria</taxon>
        <taxon>Pseudomonadati</taxon>
        <taxon>Pseudomonadota</taxon>
        <taxon>Betaproteobacteria</taxon>
        <taxon>Burkholderiales</taxon>
        <taxon>Comamonadaceae</taxon>
        <taxon>Paracidovorax</taxon>
    </lineage>
</organism>
<evidence type="ECO:0008006" key="3">
    <source>
        <dbReference type="Google" id="ProtNLM"/>
    </source>
</evidence>
<dbReference type="Proteomes" id="UP001242732">
    <property type="component" value="Chromosome"/>
</dbReference>
<sequence length="219" mass="23389">MVISRPPAGRPRDRWALWACAIALMVVGGVTAYNTAQLSRMAQEAKQANVDAEMQSLASSVAQLRGAFDAARRQPVPVSEAAFSTAQKALGDRLTALEHAREGMARAEDLAALSSRIDALQAVVAARKAAAAPRQARAAESAATRERAPSPLPFTVLGSEMRAGVPFLAVVPSGPGSDSQVRLLREGEQERGWRLEVIEPQAAMFSVGDQVRRLPLRAR</sequence>
<evidence type="ECO:0000313" key="2">
    <source>
        <dbReference type="Proteomes" id="UP001242732"/>
    </source>
</evidence>
<name>A0ABY9ANJ8_PARCI</name>
<dbReference type="RefSeq" id="WP_011793708.1">
    <property type="nucleotide sequence ID" value="NZ_CP023687.1"/>
</dbReference>
<protein>
    <recommendedName>
        <fullName evidence="3">Secreted protein</fullName>
    </recommendedName>
</protein>
<evidence type="ECO:0000313" key="1">
    <source>
        <dbReference type="EMBL" id="WIY48514.1"/>
    </source>
</evidence>
<accession>A0ABY9ANJ8</accession>
<proteinExistence type="predicted"/>
<keyword evidence="2" id="KW-1185">Reference proteome</keyword>
<reference evidence="1 2" key="1">
    <citation type="submission" date="2023-06" db="EMBL/GenBank/DDBJ databases">
        <authorList>
            <person name="Ham H."/>
            <person name="Park D.S."/>
        </authorList>
    </citation>
    <scope>NUCLEOTIDE SEQUENCE [LARGE SCALE GENOMIC DNA]</scope>
    <source>
        <strain evidence="1 2">KACC 17005</strain>
    </source>
</reference>
<dbReference type="EMBL" id="CP127363">
    <property type="protein sequence ID" value="WIY48514.1"/>
    <property type="molecule type" value="Genomic_DNA"/>
</dbReference>
<gene>
    <name evidence="1" type="ORF">QRO08_22275</name>
</gene>